<keyword evidence="2" id="KW-1185">Reference proteome</keyword>
<gene>
    <name evidence="1" type="ORF">RRG08_039481</name>
</gene>
<dbReference type="AlphaFoldDB" id="A0AAE0YLI8"/>
<reference evidence="1" key="1">
    <citation type="journal article" date="2023" name="G3 (Bethesda)">
        <title>A reference genome for the long-term kleptoplast-retaining sea slug Elysia crispata morphotype clarki.</title>
        <authorList>
            <person name="Eastman K.E."/>
            <person name="Pendleton A.L."/>
            <person name="Shaikh M.A."/>
            <person name="Suttiyut T."/>
            <person name="Ogas R."/>
            <person name="Tomko P."/>
            <person name="Gavelis G."/>
            <person name="Widhalm J.R."/>
            <person name="Wisecaver J.H."/>
        </authorList>
    </citation>
    <scope>NUCLEOTIDE SEQUENCE</scope>
    <source>
        <strain evidence="1">ECLA1</strain>
    </source>
</reference>
<dbReference type="Proteomes" id="UP001283361">
    <property type="component" value="Unassembled WGS sequence"/>
</dbReference>
<protein>
    <submittedName>
        <fullName evidence="1">Uncharacterized protein</fullName>
    </submittedName>
</protein>
<dbReference type="EMBL" id="JAWDGP010006036">
    <property type="protein sequence ID" value="KAK3748228.1"/>
    <property type="molecule type" value="Genomic_DNA"/>
</dbReference>
<proteinExistence type="predicted"/>
<comment type="caution">
    <text evidence="1">The sequence shown here is derived from an EMBL/GenBank/DDBJ whole genome shotgun (WGS) entry which is preliminary data.</text>
</comment>
<sequence length="95" mass="10121">MRESSRQRLLRLLWVSLGKPAPIAAAAAVSAAIRVITFTTISLAIGKIGSGDGHLSKLIGVSRQRLRAASDAGFEDCKHDKLFTISSARAESRST</sequence>
<evidence type="ECO:0000313" key="1">
    <source>
        <dbReference type="EMBL" id="KAK3748228.1"/>
    </source>
</evidence>
<organism evidence="1 2">
    <name type="scientific">Elysia crispata</name>
    <name type="common">lettuce slug</name>
    <dbReference type="NCBI Taxonomy" id="231223"/>
    <lineage>
        <taxon>Eukaryota</taxon>
        <taxon>Metazoa</taxon>
        <taxon>Spiralia</taxon>
        <taxon>Lophotrochozoa</taxon>
        <taxon>Mollusca</taxon>
        <taxon>Gastropoda</taxon>
        <taxon>Heterobranchia</taxon>
        <taxon>Euthyneura</taxon>
        <taxon>Panpulmonata</taxon>
        <taxon>Sacoglossa</taxon>
        <taxon>Placobranchoidea</taxon>
        <taxon>Plakobranchidae</taxon>
        <taxon>Elysia</taxon>
    </lineage>
</organism>
<accession>A0AAE0YLI8</accession>
<evidence type="ECO:0000313" key="2">
    <source>
        <dbReference type="Proteomes" id="UP001283361"/>
    </source>
</evidence>
<name>A0AAE0YLI8_9GAST</name>